<dbReference type="Pfam" id="PF07574">
    <property type="entry name" value="SMC_Nse1"/>
    <property type="match status" value="1"/>
</dbReference>
<dbReference type="EC" id="2.3.2.27" evidence="1"/>
<dbReference type="GO" id="GO:0000724">
    <property type="term" value="P:double-strand break repair via homologous recombination"/>
    <property type="evidence" value="ECO:0007669"/>
    <property type="project" value="TreeGrafter"/>
</dbReference>
<dbReference type="GO" id="GO:0005634">
    <property type="term" value="C:nucleus"/>
    <property type="evidence" value="ECO:0007669"/>
    <property type="project" value="UniProtKB-SubCell"/>
</dbReference>
<dbReference type="Proteomes" id="UP000190831">
    <property type="component" value="Chromosome A"/>
</dbReference>
<keyword evidence="1" id="KW-0863">Zinc-finger</keyword>
<comment type="subunit">
    <text evidence="1">Component of the Smc5-Smc6 complex.</text>
</comment>
<sequence length="277" mass="31177">MADDINEVESLDNGTTEESKRRYLIRYILAKGGVCDERDLMGAFEALEGNNYQSDRAEDTLKDHIANINVKLNILGYKVVHCMGRLGMRCYVYIDIGSSDETKLATKLKPDELTYLKWCLDKFLDSQKQLDTGNAPRTEVQVAVDSVLTEVTGQLDVQLPSAVTYTVGSTELSQFEELGPLESQQLLLKLCHLKWFYSTSQGRFGINVRGIQELKGYLKARYELPICCSCHEIVLEGVQCTCLVKSWHISCFRHYTTHVSMQCEGCGASITQGIYLT</sequence>
<name>A0A1G4M6T7_LACFM</name>
<evidence type="ECO:0000313" key="3">
    <source>
        <dbReference type="Proteomes" id="UP000190831"/>
    </source>
</evidence>
<dbReference type="PANTHER" id="PTHR20973">
    <property type="entry name" value="NON-SMC ELEMENT 1-RELATED"/>
    <property type="match status" value="1"/>
</dbReference>
<dbReference type="GO" id="GO:0008270">
    <property type="term" value="F:zinc ion binding"/>
    <property type="evidence" value="ECO:0007669"/>
    <property type="project" value="UniProtKB-KW"/>
</dbReference>
<gene>
    <name evidence="2" type="ORF">LAFE_0A05600G</name>
</gene>
<comment type="function">
    <text evidence="1">Acts in a DNA repair pathway for removal of UV-induced DNA damage that is distinct from classical nucleotide excision repair and in repair of ionizing radiation damage. Functions in homologous recombination repair of DNA double strand breaks and in recovery of stalled replication forks.</text>
</comment>
<dbReference type="InterPro" id="IPR036388">
    <property type="entry name" value="WH-like_DNA-bd_sf"/>
</dbReference>
<keyword evidence="1" id="KW-0227">DNA damage</keyword>
<dbReference type="GO" id="GO:0030915">
    <property type="term" value="C:Smc5-Smc6 complex"/>
    <property type="evidence" value="ECO:0007669"/>
    <property type="project" value="UniProtKB-UniRule"/>
</dbReference>
<keyword evidence="1" id="KW-0833">Ubl conjugation pathway</keyword>
<proteinExistence type="inferred from homology"/>
<dbReference type="Gene3D" id="1.10.10.10">
    <property type="entry name" value="Winged helix-like DNA-binding domain superfamily/Winged helix DNA-binding domain"/>
    <property type="match status" value="1"/>
</dbReference>
<keyword evidence="1" id="KW-0862">Zinc</keyword>
<comment type="similarity">
    <text evidence="1">Belongs to the NSE1 family.</text>
</comment>
<keyword evidence="3" id="KW-1185">Reference proteome</keyword>
<dbReference type="OrthoDB" id="185455at2759"/>
<organism evidence="2 3">
    <name type="scientific">Lachancea fermentati</name>
    <name type="common">Zygosaccharomyces fermentati</name>
    <dbReference type="NCBI Taxonomy" id="4955"/>
    <lineage>
        <taxon>Eukaryota</taxon>
        <taxon>Fungi</taxon>
        <taxon>Dikarya</taxon>
        <taxon>Ascomycota</taxon>
        <taxon>Saccharomycotina</taxon>
        <taxon>Saccharomycetes</taxon>
        <taxon>Saccharomycetales</taxon>
        <taxon>Saccharomycetaceae</taxon>
        <taxon>Lachancea</taxon>
    </lineage>
</organism>
<dbReference type="PANTHER" id="PTHR20973:SF0">
    <property type="entry name" value="NON-STRUCTURAL MAINTENANCE OF CHROMOSOMES ELEMENT 1 HOMOLOG"/>
    <property type="match status" value="1"/>
</dbReference>
<keyword evidence="1" id="KW-0808">Transferase</keyword>
<dbReference type="GO" id="GO:0061630">
    <property type="term" value="F:ubiquitin protein ligase activity"/>
    <property type="evidence" value="ECO:0007669"/>
    <property type="project" value="UniProtKB-EC"/>
</dbReference>
<keyword evidence="1" id="KW-0479">Metal-binding</keyword>
<dbReference type="STRING" id="4955.A0A1G4M6T7"/>
<reference evidence="2 3" key="1">
    <citation type="submission" date="2016-03" db="EMBL/GenBank/DDBJ databases">
        <authorList>
            <person name="Devillers H."/>
        </authorList>
    </citation>
    <scope>NUCLEOTIDE SEQUENCE [LARGE SCALE GENOMIC DNA]</scope>
    <source>
        <strain evidence="2">CBS 6772</strain>
    </source>
</reference>
<dbReference type="InterPro" id="IPR011513">
    <property type="entry name" value="Nse1"/>
</dbReference>
<protein>
    <recommendedName>
        <fullName evidence="1">Non-structural maintenance of chromosomes element 1 homolog</fullName>
        <ecNumber evidence="1">2.3.2.27</ecNumber>
    </recommendedName>
</protein>
<evidence type="ECO:0000313" key="2">
    <source>
        <dbReference type="EMBL" id="SCV99549.1"/>
    </source>
</evidence>
<comment type="subcellular location">
    <subcellularLocation>
        <location evidence="1">Nucleus</location>
    </subcellularLocation>
</comment>
<keyword evidence="1" id="KW-0233">DNA recombination</keyword>
<evidence type="ECO:0000256" key="1">
    <source>
        <dbReference type="RuleBase" id="RU368018"/>
    </source>
</evidence>
<dbReference type="EMBL" id="LT598487">
    <property type="protein sequence ID" value="SCV99549.1"/>
    <property type="molecule type" value="Genomic_DNA"/>
</dbReference>
<keyword evidence="1" id="KW-0234">DNA repair</keyword>
<dbReference type="AlphaFoldDB" id="A0A1G4M6T7"/>
<accession>A0A1G4M6T7</accession>
<keyword evidence="1" id="KW-0539">Nucleus</keyword>
<comment type="catalytic activity">
    <reaction evidence="1">
        <text>S-ubiquitinyl-[E2 ubiquitin-conjugating enzyme]-L-cysteine + [acceptor protein]-L-lysine = [E2 ubiquitin-conjugating enzyme]-L-cysteine + N(6)-ubiquitinyl-[acceptor protein]-L-lysine.</text>
        <dbReference type="EC" id="2.3.2.27"/>
    </reaction>
</comment>